<proteinExistence type="predicted"/>
<organism evidence="1 2">
    <name type="scientific">Mycobacterium tuberculosis</name>
    <dbReference type="NCBI Taxonomy" id="1773"/>
    <lineage>
        <taxon>Bacteria</taxon>
        <taxon>Bacillati</taxon>
        <taxon>Actinomycetota</taxon>
        <taxon>Actinomycetes</taxon>
        <taxon>Mycobacteriales</taxon>
        <taxon>Mycobacteriaceae</taxon>
        <taxon>Mycobacterium</taxon>
        <taxon>Mycobacterium tuberculosis complex</taxon>
    </lineage>
</organism>
<evidence type="ECO:0000313" key="1">
    <source>
        <dbReference type="EMBL" id="COW91405.1"/>
    </source>
</evidence>
<dbReference type="EMBL" id="CSAE01000784">
    <property type="protein sequence ID" value="COW91405.1"/>
    <property type="molecule type" value="Genomic_DNA"/>
</dbReference>
<reference evidence="2" key="1">
    <citation type="submission" date="2015-03" db="EMBL/GenBank/DDBJ databases">
        <authorList>
            <consortium name="Pathogen Informatics"/>
        </authorList>
    </citation>
    <scope>NUCLEOTIDE SEQUENCE [LARGE SCALE GENOMIC DNA]</scope>
    <source>
        <strain evidence="2">K00500041</strain>
    </source>
</reference>
<evidence type="ECO:0000313" key="2">
    <source>
        <dbReference type="Proteomes" id="UP000038802"/>
    </source>
</evidence>
<dbReference type="AlphaFoldDB" id="A0A0U0UGT7"/>
<dbReference type="Proteomes" id="UP000038802">
    <property type="component" value="Unassembled WGS sequence"/>
</dbReference>
<accession>A0A0U0UGT7</accession>
<name>A0A0U0UGT7_MYCTX</name>
<protein>
    <submittedName>
        <fullName evidence="1">Uncharacterized protein</fullName>
    </submittedName>
</protein>
<sequence>MSASAAANHAGRCARARSSIAMAVATLESTSCQRLSRSDSQRWAAARTSVTTEFPVSQ</sequence>
<gene>
    <name evidence="1" type="ORF">ERS007703_04448</name>
</gene>